<gene>
    <name evidence="9" type="ORF">BFG52_12115</name>
</gene>
<dbReference type="AlphaFoldDB" id="A0A1B2M1F2"/>
<evidence type="ECO:0000256" key="3">
    <source>
        <dbReference type="ARBA" id="ARBA00023136"/>
    </source>
</evidence>
<protein>
    <recommendedName>
        <fullName evidence="11">Lipoprotein</fullName>
    </recommendedName>
</protein>
<accession>A0A1B2M1F2</accession>
<dbReference type="OrthoDB" id="6713528at2"/>
<dbReference type="InterPro" id="IPR032831">
    <property type="entry name" value="LptM_cons"/>
</dbReference>
<evidence type="ECO:0000313" key="9">
    <source>
        <dbReference type="EMBL" id="AOA59022.1"/>
    </source>
</evidence>
<dbReference type="Proteomes" id="UP000093391">
    <property type="component" value="Chromosome"/>
</dbReference>
<keyword evidence="6" id="KW-0449">Lipoprotein</keyword>
<evidence type="ECO:0000256" key="6">
    <source>
        <dbReference type="ARBA" id="ARBA00023288"/>
    </source>
</evidence>
<feature type="compositionally biased region" description="Polar residues" evidence="7">
    <location>
        <begin position="51"/>
        <end position="75"/>
    </location>
</feature>
<evidence type="ECO:0000256" key="1">
    <source>
        <dbReference type="ARBA" id="ARBA00004459"/>
    </source>
</evidence>
<dbReference type="KEGG" id="ala:BFG52_12115"/>
<evidence type="ECO:0000256" key="2">
    <source>
        <dbReference type="ARBA" id="ARBA00022729"/>
    </source>
</evidence>
<comment type="subcellular location">
    <subcellularLocation>
        <location evidence="1">Cell outer membrane</location>
        <topology evidence="1">Lipid-anchor</topology>
    </subcellularLocation>
</comment>
<proteinExistence type="predicted"/>
<evidence type="ECO:0000256" key="8">
    <source>
        <dbReference type="SAM" id="SignalP"/>
    </source>
</evidence>
<feature type="chain" id="PRO_5008539967" description="Lipoprotein" evidence="8">
    <location>
        <begin position="21"/>
        <end position="75"/>
    </location>
</feature>
<keyword evidence="5" id="KW-0998">Cell outer membrane</keyword>
<keyword evidence="10" id="KW-1185">Reference proteome</keyword>
<evidence type="ECO:0000313" key="10">
    <source>
        <dbReference type="Proteomes" id="UP000093391"/>
    </source>
</evidence>
<evidence type="ECO:0000256" key="5">
    <source>
        <dbReference type="ARBA" id="ARBA00023237"/>
    </source>
</evidence>
<dbReference type="NCBIfam" id="NF047847">
    <property type="entry name" value="SS_mature_LptM"/>
    <property type="match status" value="1"/>
</dbReference>
<evidence type="ECO:0000256" key="4">
    <source>
        <dbReference type="ARBA" id="ARBA00023139"/>
    </source>
</evidence>
<reference evidence="9 10" key="1">
    <citation type="submission" date="2016-08" db="EMBL/GenBank/DDBJ databases">
        <authorList>
            <person name="Seilhamer J.J."/>
        </authorList>
    </citation>
    <scope>NUCLEOTIDE SEQUENCE [LARGE SCALE GENOMIC DNA]</scope>
    <source>
        <strain evidence="9 10">BRTC-1</strain>
    </source>
</reference>
<keyword evidence="3" id="KW-0472">Membrane</keyword>
<dbReference type="EMBL" id="CP016895">
    <property type="protein sequence ID" value="AOA59022.1"/>
    <property type="molecule type" value="Genomic_DNA"/>
</dbReference>
<feature type="region of interest" description="Disordered" evidence="7">
    <location>
        <begin position="45"/>
        <end position="75"/>
    </location>
</feature>
<feature type="signal peptide" evidence="8">
    <location>
        <begin position="1"/>
        <end position="20"/>
    </location>
</feature>
<evidence type="ECO:0000256" key="7">
    <source>
        <dbReference type="SAM" id="MobiDB-lite"/>
    </source>
</evidence>
<sequence>MRILGYVVISAMLLQLAACGQTGALVLPNDQNQDKRSHYLLYPNTAPATKAPQTQKTSADVDSQKTSATVDHNTL</sequence>
<organism evidence="9 10">
    <name type="scientific">Acinetobacter larvae</name>
    <dbReference type="NCBI Taxonomy" id="1789224"/>
    <lineage>
        <taxon>Bacteria</taxon>
        <taxon>Pseudomonadati</taxon>
        <taxon>Pseudomonadota</taxon>
        <taxon>Gammaproteobacteria</taxon>
        <taxon>Moraxellales</taxon>
        <taxon>Moraxellaceae</taxon>
        <taxon>Acinetobacter</taxon>
    </lineage>
</organism>
<keyword evidence="2 8" id="KW-0732">Signal</keyword>
<name>A0A1B2M1F2_9GAMM</name>
<dbReference type="STRING" id="1789224.BFG52_12115"/>
<evidence type="ECO:0008006" key="11">
    <source>
        <dbReference type="Google" id="ProtNLM"/>
    </source>
</evidence>
<dbReference type="RefSeq" id="WP_067556585.1">
    <property type="nucleotide sequence ID" value="NZ_CP016895.1"/>
</dbReference>
<keyword evidence="4" id="KW-0564">Palmitate</keyword>